<sequence>MRYTGIQPQYFPRLHYFARILAADLFCVRDDVQFVRRHKYPDGKNGPSYQAHSPIKLSSGIYFQAVPISHGSLTSIDETNINYKENWTNSHIYTLKTAYGRAPNFAVIFPEVKSVLEKKYETLAQLNLKTILWGVLRLLGESNVTDDKLTLDYVNDKLSRPHGFRLKEIKLAIKLKVTKKFKNMTANEKIIAIFKELGATEDYCGGTAMTAYVDKALFDRNNIKITVQDWKCQKYPQQFDKKVGFIPNLAIIDLLMNVPHEVAVKIING</sequence>
<evidence type="ECO:0000313" key="2">
    <source>
        <dbReference type="Proteomes" id="UP000177124"/>
    </source>
</evidence>
<gene>
    <name evidence="1" type="ORF">A3D07_01465</name>
</gene>
<organism evidence="1 2">
    <name type="scientific">Candidatus Curtissbacteria bacterium RIFCSPHIGHO2_02_FULL_42_15</name>
    <dbReference type="NCBI Taxonomy" id="1797716"/>
    <lineage>
        <taxon>Bacteria</taxon>
        <taxon>Candidatus Curtissiibacteriota</taxon>
    </lineage>
</organism>
<accession>A0A1F5GI89</accession>
<dbReference type="STRING" id="1797716.A3D07_01465"/>
<dbReference type="InterPro" id="IPR014985">
    <property type="entry name" value="WbqC"/>
</dbReference>
<dbReference type="Pfam" id="PF08889">
    <property type="entry name" value="WbqC"/>
    <property type="match status" value="2"/>
</dbReference>
<reference evidence="1 2" key="1">
    <citation type="journal article" date="2016" name="Nat. Commun.">
        <title>Thousands of microbial genomes shed light on interconnected biogeochemical processes in an aquifer system.</title>
        <authorList>
            <person name="Anantharaman K."/>
            <person name="Brown C.T."/>
            <person name="Hug L.A."/>
            <person name="Sharon I."/>
            <person name="Castelle C.J."/>
            <person name="Probst A.J."/>
            <person name="Thomas B.C."/>
            <person name="Singh A."/>
            <person name="Wilkins M.J."/>
            <person name="Karaoz U."/>
            <person name="Brodie E.L."/>
            <person name="Williams K.H."/>
            <person name="Hubbard S.S."/>
            <person name="Banfield J.F."/>
        </authorList>
    </citation>
    <scope>NUCLEOTIDE SEQUENCE [LARGE SCALE GENOMIC DNA]</scope>
</reference>
<name>A0A1F5GI89_9BACT</name>
<protein>
    <submittedName>
        <fullName evidence="1">Uncharacterized protein</fullName>
    </submittedName>
</protein>
<dbReference type="EMBL" id="MFBF01000015">
    <property type="protein sequence ID" value="OGD91601.1"/>
    <property type="molecule type" value="Genomic_DNA"/>
</dbReference>
<dbReference type="AlphaFoldDB" id="A0A1F5GI89"/>
<comment type="caution">
    <text evidence="1">The sequence shown here is derived from an EMBL/GenBank/DDBJ whole genome shotgun (WGS) entry which is preliminary data.</text>
</comment>
<dbReference type="Proteomes" id="UP000177124">
    <property type="component" value="Unassembled WGS sequence"/>
</dbReference>
<evidence type="ECO:0000313" key="1">
    <source>
        <dbReference type="EMBL" id="OGD91601.1"/>
    </source>
</evidence>
<proteinExistence type="predicted"/>